<gene>
    <name evidence="2" type="ORF">DEIGR_320018</name>
</gene>
<dbReference type="SUPFAM" id="SSF54913">
    <property type="entry name" value="GlnB-like"/>
    <property type="match status" value="1"/>
</dbReference>
<evidence type="ECO:0000313" key="2">
    <source>
        <dbReference type="EMBL" id="GAQ23604.1"/>
    </source>
</evidence>
<reference evidence="3" key="1">
    <citation type="submission" date="2015-11" db="EMBL/GenBank/DDBJ databases">
        <title>Draft Genome Sequence of the Radioresistant Bacterium Deinococcus grandis, Isolated from Freshwater Fish in Japan.</title>
        <authorList>
            <person name="Satoh K."/>
            <person name="Onodera T."/>
            <person name="Omoso K."/>
            <person name="Takeda-Yano K."/>
            <person name="Katayama T."/>
            <person name="Oono Y."/>
            <person name="Narumi I."/>
        </authorList>
    </citation>
    <scope>NUCLEOTIDE SEQUENCE [LARGE SCALE GENOMIC DNA]</scope>
    <source>
        <strain evidence="3">ATCC 43672</strain>
    </source>
</reference>
<dbReference type="Pfam" id="PF02641">
    <property type="entry name" value="DUF190"/>
    <property type="match status" value="1"/>
</dbReference>
<keyword evidence="3" id="KW-1185">Reference proteome</keyword>
<proteinExistence type="inferred from homology"/>
<name>A0A100HMS8_9DEIO</name>
<dbReference type="InterPro" id="IPR015867">
    <property type="entry name" value="N-reg_PII/ATP_PRibTrfase_C"/>
</dbReference>
<comment type="similarity">
    <text evidence="1">Belongs to the UPF0166 family.</text>
</comment>
<dbReference type="Gene3D" id="3.30.70.120">
    <property type="match status" value="1"/>
</dbReference>
<comment type="caution">
    <text evidence="2">The sequence shown here is derived from an EMBL/GenBank/DDBJ whole genome shotgun (WGS) entry which is preliminary data.</text>
</comment>
<evidence type="ECO:0000313" key="3">
    <source>
        <dbReference type="Proteomes" id="UP000056209"/>
    </source>
</evidence>
<dbReference type="InterPro" id="IPR003793">
    <property type="entry name" value="UPF0166"/>
</dbReference>
<dbReference type="InterPro" id="IPR011322">
    <property type="entry name" value="N-reg_PII-like_a/b"/>
</dbReference>
<protein>
    <submittedName>
        <fullName evidence="2">Uncharacterized protein</fullName>
    </submittedName>
</protein>
<accession>A0A100HMS8</accession>
<organism evidence="2 3">
    <name type="scientific">Deinococcus grandis</name>
    <dbReference type="NCBI Taxonomy" id="57498"/>
    <lineage>
        <taxon>Bacteria</taxon>
        <taxon>Thermotogati</taxon>
        <taxon>Deinococcota</taxon>
        <taxon>Deinococci</taxon>
        <taxon>Deinococcales</taxon>
        <taxon>Deinococcaceae</taxon>
        <taxon>Deinococcus</taxon>
    </lineage>
</organism>
<dbReference type="OrthoDB" id="9795599at2"/>
<dbReference type="Proteomes" id="UP000056209">
    <property type="component" value="Unassembled WGS sequence"/>
</dbReference>
<dbReference type="AlphaFoldDB" id="A0A100HMS8"/>
<dbReference type="EMBL" id="BCMS01000004">
    <property type="protein sequence ID" value="GAQ23604.1"/>
    <property type="molecule type" value="Genomic_DNA"/>
</dbReference>
<evidence type="ECO:0000256" key="1">
    <source>
        <dbReference type="ARBA" id="ARBA00010554"/>
    </source>
</evidence>
<dbReference type="RefSeq" id="WP_083524287.1">
    <property type="nucleotide sequence ID" value="NZ_BCMS01000004.1"/>
</dbReference>
<sequence>MSGAEPLCLLRCYTRAGDQLEGRPLADVVIETARALDLTLAFAQHGAGGFGRRGQVANPILLEMRPAQQPIIVQILGQLTQLDALLINLHTRGLPDRLCVLEPFAAFDVQG</sequence>